<dbReference type="AlphaFoldDB" id="A0A4Q9G6X5"/>
<dbReference type="PROSITE" id="PS51186">
    <property type="entry name" value="GNAT"/>
    <property type="match status" value="1"/>
</dbReference>
<evidence type="ECO:0000259" key="3">
    <source>
        <dbReference type="PROSITE" id="PS51186"/>
    </source>
</evidence>
<dbReference type="EMBL" id="SISK01000004">
    <property type="protein sequence ID" value="TBN41226.1"/>
    <property type="molecule type" value="Genomic_DNA"/>
</dbReference>
<name>A0A4Q9G6X5_9RHOB</name>
<gene>
    <name evidence="4" type="ORF">EYE42_07595</name>
</gene>
<proteinExistence type="predicted"/>
<dbReference type="Pfam" id="PF00583">
    <property type="entry name" value="Acetyltransf_1"/>
    <property type="match status" value="1"/>
</dbReference>
<feature type="domain" description="N-acetyltransferase" evidence="3">
    <location>
        <begin position="3"/>
        <end position="155"/>
    </location>
</feature>
<dbReference type="PANTHER" id="PTHR43877">
    <property type="entry name" value="AMINOALKYLPHOSPHONATE N-ACETYLTRANSFERASE-RELATED-RELATED"/>
    <property type="match status" value="1"/>
</dbReference>
<dbReference type="Gene3D" id="3.40.630.30">
    <property type="match status" value="1"/>
</dbReference>
<keyword evidence="1 4" id="KW-0808">Transferase</keyword>
<evidence type="ECO:0000313" key="4">
    <source>
        <dbReference type="EMBL" id="TBN41226.1"/>
    </source>
</evidence>
<organism evidence="4 5">
    <name type="scientific">Paracoccus subflavus</name>
    <dbReference type="NCBI Taxonomy" id="2528244"/>
    <lineage>
        <taxon>Bacteria</taxon>
        <taxon>Pseudomonadati</taxon>
        <taxon>Pseudomonadota</taxon>
        <taxon>Alphaproteobacteria</taxon>
        <taxon>Rhodobacterales</taxon>
        <taxon>Paracoccaceae</taxon>
        <taxon>Paracoccus</taxon>
    </lineage>
</organism>
<keyword evidence="2" id="KW-0012">Acyltransferase</keyword>
<keyword evidence="5" id="KW-1185">Reference proteome</keyword>
<evidence type="ECO:0000313" key="5">
    <source>
        <dbReference type="Proteomes" id="UP000293520"/>
    </source>
</evidence>
<comment type="caution">
    <text evidence="4">The sequence shown here is derived from an EMBL/GenBank/DDBJ whole genome shotgun (WGS) entry which is preliminary data.</text>
</comment>
<evidence type="ECO:0000256" key="2">
    <source>
        <dbReference type="ARBA" id="ARBA00023315"/>
    </source>
</evidence>
<accession>A0A4Q9G6X5</accession>
<dbReference type="PANTHER" id="PTHR43877:SF2">
    <property type="entry name" value="AMINOALKYLPHOSPHONATE N-ACETYLTRANSFERASE-RELATED"/>
    <property type="match status" value="1"/>
</dbReference>
<dbReference type="InterPro" id="IPR016181">
    <property type="entry name" value="Acyl_CoA_acyltransferase"/>
</dbReference>
<dbReference type="SUPFAM" id="SSF55729">
    <property type="entry name" value="Acyl-CoA N-acyltransferases (Nat)"/>
    <property type="match status" value="1"/>
</dbReference>
<evidence type="ECO:0000256" key="1">
    <source>
        <dbReference type="ARBA" id="ARBA00022679"/>
    </source>
</evidence>
<sequence length="155" mass="16996">MTVAFRLARQQDIAAVAGLLADDVLGQGREGADLAPYLAAFEAMRNDPGNLLIVGEEEGAIVACYQITFLVGLSQKGARRAQIEGVRVAQHRRGRGIGTMLIADAERRARNAGCRLMQFTTNKARHDAHRFYDRMGFTPSHIGYKKTLRGACPPR</sequence>
<protein>
    <submittedName>
        <fullName evidence="4">GNAT family N-acetyltransferase</fullName>
    </submittedName>
</protein>
<dbReference type="GO" id="GO:0016747">
    <property type="term" value="F:acyltransferase activity, transferring groups other than amino-acyl groups"/>
    <property type="evidence" value="ECO:0007669"/>
    <property type="project" value="InterPro"/>
</dbReference>
<dbReference type="InterPro" id="IPR000182">
    <property type="entry name" value="GNAT_dom"/>
</dbReference>
<dbReference type="OrthoDB" id="9789603at2"/>
<dbReference type="RefSeq" id="WP_130990707.1">
    <property type="nucleotide sequence ID" value="NZ_SISK01000004.1"/>
</dbReference>
<dbReference type="Proteomes" id="UP000293520">
    <property type="component" value="Unassembled WGS sequence"/>
</dbReference>
<reference evidence="4 5" key="1">
    <citation type="submission" date="2019-02" db="EMBL/GenBank/DDBJ databases">
        <title>Paracoccus subflavus sp. nov., isolated from marine sediment of the Pacific Ocean.</title>
        <authorList>
            <person name="Zhang G."/>
        </authorList>
    </citation>
    <scope>NUCLEOTIDE SEQUENCE [LARGE SCALE GENOMIC DNA]</scope>
    <source>
        <strain evidence="4 5">GY0581</strain>
    </source>
</reference>
<dbReference type="CDD" id="cd04301">
    <property type="entry name" value="NAT_SF"/>
    <property type="match status" value="1"/>
</dbReference>
<dbReference type="InterPro" id="IPR050832">
    <property type="entry name" value="Bact_Acetyltransf"/>
</dbReference>